<evidence type="ECO:0000256" key="1">
    <source>
        <dbReference type="ARBA" id="ARBA00022532"/>
    </source>
</evidence>
<keyword evidence="1" id="KW-0816">Tricarboxylic acid cycle</keyword>
<evidence type="ECO:0000313" key="4">
    <source>
        <dbReference type="Proteomes" id="UP000239724"/>
    </source>
</evidence>
<dbReference type="PANTHER" id="PTHR42793:SF4">
    <property type="entry name" value="BLL6376 PROTEIN"/>
    <property type="match status" value="1"/>
</dbReference>
<dbReference type="Gene3D" id="3.40.50.720">
    <property type="entry name" value="NAD(P)-binding Rossmann-like Domain"/>
    <property type="match status" value="1"/>
</dbReference>
<keyword evidence="4" id="KW-1185">Reference proteome</keyword>
<evidence type="ECO:0000313" key="3">
    <source>
        <dbReference type="EMBL" id="PPQ37117.1"/>
    </source>
</evidence>
<dbReference type="InterPro" id="IPR013815">
    <property type="entry name" value="ATP_grasp_subdomain_1"/>
</dbReference>
<dbReference type="EMBL" id="NHRY01000051">
    <property type="protein sequence ID" value="PPQ37117.1"/>
    <property type="molecule type" value="Genomic_DNA"/>
</dbReference>
<dbReference type="Proteomes" id="UP000239724">
    <property type="component" value="Unassembled WGS sequence"/>
</dbReference>
<dbReference type="Pfam" id="PF13607">
    <property type="entry name" value="Succ_CoA_lig"/>
    <property type="match status" value="1"/>
</dbReference>
<comment type="caution">
    <text evidence="3">The sequence shown here is derived from an EMBL/GenBank/DDBJ whole genome shotgun (WGS) entry which is preliminary data.</text>
</comment>
<dbReference type="OrthoDB" id="9807426at2"/>
<dbReference type="Pfam" id="PF13549">
    <property type="entry name" value="ATP-grasp_5"/>
    <property type="match status" value="1"/>
</dbReference>
<dbReference type="InterPro" id="IPR032875">
    <property type="entry name" value="Succ_CoA_lig_flav_dom"/>
</dbReference>
<dbReference type="GO" id="GO:0006099">
    <property type="term" value="P:tricarboxylic acid cycle"/>
    <property type="evidence" value="ECO:0007669"/>
    <property type="project" value="UniProtKB-KW"/>
</dbReference>
<dbReference type="InterPro" id="IPR016102">
    <property type="entry name" value="Succinyl-CoA_synth-like"/>
</dbReference>
<dbReference type="SMART" id="SM00881">
    <property type="entry name" value="CoA_binding"/>
    <property type="match status" value="1"/>
</dbReference>
<accession>A0A2S6NMK8</accession>
<dbReference type="Gene3D" id="3.30.1490.20">
    <property type="entry name" value="ATP-grasp fold, A domain"/>
    <property type="match status" value="1"/>
</dbReference>
<protein>
    <recommendedName>
        <fullName evidence="2">CoA-binding domain-containing protein</fullName>
    </recommendedName>
</protein>
<sequence length="702" mass="73600">MSQPAGPRDLSTMLQPRSIALIGATDRSGWSRMTYANLSNGTYKGEVHLVARRGGTVHGRTAATSCAALGTKVDLGLIMVPAAAIEEAVADLGASGARNAVILTSGFAETGLDGVAQQRKLAELARRFNISILGPNCLGFVNFLDGVPLWTGSFRSPSQPGPIAAISQSGATGAFIASLAEQQQIGLSHLISTGNEADLDGATFAAHLLEDDRVRAIAMFIESIRDPHRFAAAAQKAQAAGKPIVALKIGLSDVTARSAQAHTGALVGDDRVFDGACRQFGVVRVQSIEDLLFTADIIARTGVIGAKGVGLVSVSGGACEIAADRLQAEGVPLPPLPPATEKALIDVLPSFGTPHNPLDITGGAVLEPNLFERALKIVGGEPAFSALVCLFDVPGVDAQASEFQLAALRHISQGLAKQPLPALMLSHTMKPVTEVTQRIVADLDLPYSSAGMFHGLSALGRAWWWSEQQRRERHAWMPPAQSQGLAVWPTTERQVLDHLARYDVPIVPATLVTDEATAVAVARDAGGPVALKIASADIQHKSDIGGVALNVSGDSHVAAAFRRVMAAAPARARVDGVLVSPMRERGLELFVGCTRDPQWGPVLAVGLGGIFVEVLQDVALRVLPVTPAEVRRMLRELKGARMLQGQRGVPPADLDAVAETIARIGDAALALGTKLDELDVNPLWVRGAQVEALDALAVARAT</sequence>
<dbReference type="RefSeq" id="WP_104517530.1">
    <property type="nucleotide sequence ID" value="NZ_NHRY01000051.1"/>
</dbReference>
<proteinExistence type="predicted"/>
<dbReference type="SUPFAM" id="SSF51735">
    <property type="entry name" value="NAD(P)-binding Rossmann-fold domains"/>
    <property type="match status" value="1"/>
</dbReference>
<dbReference type="Pfam" id="PF13380">
    <property type="entry name" value="CoA_binding_2"/>
    <property type="match status" value="1"/>
</dbReference>
<dbReference type="PANTHER" id="PTHR42793">
    <property type="entry name" value="COA BINDING DOMAIN CONTAINING PROTEIN"/>
    <property type="match status" value="1"/>
</dbReference>
<dbReference type="InterPro" id="IPR003781">
    <property type="entry name" value="CoA-bd"/>
</dbReference>
<dbReference type="GO" id="GO:0005524">
    <property type="term" value="F:ATP binding"/>
    <property type="evidence" value="ECO:0007669"/>
    <property type="project" value="InterPro"/>
</dbReference>
<reference evidence="3 4" key="1">
    <citation type="journal article" date="2018" name="Arch. Microbiol.">
        <title>New insights into the metabolic potential of the phototrophic purple bacterium Rhodopila globiformis DSM 161(T) from its draft genome sequence and evidence for a vanadium-dependent nitrogenase.</title>
        <authorList>
            <person name="Imhoff J.F."/>
            <person name="Rahn T."/>
            <person name="Kunzel S."/>
            <person name="Neulinger S.C."/>
        </authorList>
    </citation>
    <scope>NUCLEOTIDE SEQUENCE [LARGE SCALE GENOMIC DNA]</scope>
    <source>
        <strain evidence="3 4">DSM 161</strain>
    </source>
</reference>
<dbReference type="AlphaFoldDB" id="A0A2S6NMK8"/>
<name>A0A2S6NMK8_RHOGL</name>
<gene>
    <name evidence="3" type="ORF">CCS01_03875</name>
</gene>
<dbReference type="Gene3D" id="3.40.50.261">
    <property type="entry name" value="Succinyl-CoA synthetase domains"/>
    <property type="match status" value="2"/>
</dbReference>
<organism evidence="3 4">
    <name type="scientific">Rhodopila globiformis</name>
    <name type="common">Rhodopseudomonas globiformis</name>
    <dbReference type="NCBI Taxonomy" id="1071"/>
    <lineage>
        <taxon>Bacteria</taxon>
        <taxon>Pseudomonadati</taxon>
        <taxon>Pseudomonadota</taxon>
        <taxon>Alphaproteobacteria</taxon>
        <taxon>Acetobacterales</taxon>
        <taxon>Acetobacteraceae</taxon>
        <taxon>Rhodopila</taxon>
    </lineage>
</organism>
<evidence type="ECO:0000259" key="2">
    <source>
        <dbReference type="SMART" id="SM00881"/>
    </source>
</evidence>
<feature type="domain" description="CoA-binding" evidence="2">
    <location>
        <begin position="13"/>
        <end position="107"/>
    </location>
</feature>
<dbReference type="Gene3D" id="3.30.470.20">
    <property type="entry name" value="ATP-grasp fold, B domain"/>
    <property type="match status" value="1"/>
</dbReference>
<dbReference type="InterPro" id="IPR036291">
    <property type="entry name" value="NAD(P)-bd_dom_sf"/>
</dbReference>
<dbReference type="SUPFAM" id="SSF56059">
    <property type="entry name" value="Glutathione synthetase ATP-binding domain-like"/>
    <property type="match status" value="1"/>
</dbReference>
<dbReference type="SUPFAM" id="SSF52210">
    <property type="entry name" value="Succinyl-CoA synthetase domains"/>
    <property type="match status" value="2"/>
</dbReference>